<feature type="compositionally biased region" description="Basic and acidic residues" evidence="1">
    <location>
        <begin position="221"/>
        <end position="233"/>
    </location>
</feature>
<evidence type="ECO:0000313" key="3">
    <source>
        <dbReference type="Proteomes" id="UP000271974"/>
    </source>
</evidence>
<protein>
    <submittedName>
        <fullName evidence="2">Uncharacterized protein</fullName>
    </submittedName>
</protein>
<proteinExistence type="predicted"/>
<feature type="region of interest" description="Disordered" evidence="1">
    <location>
        <begin position="1"/>
        <end position="31"/>
    </location>
</feature>
<feature type="compositionally biased region" description="Basic residues" evidence="1">
    <location>
        <begin position="234"/>
        <end position="248"/>
    </location>
</feature>
<evidence type="ECO:0000313" key="2">
    <source>
        <dbReference type="EMBL" id="RUS72390.1"/>
    </source>
</evidence>
<feature type="compositionally biased region" description="Basic residues" evidence="1">
    <location>
        <begin position="1"/>
        <end position="22"/>
    </location>
</feature>
<dbReference type="OrthoDB" id="6114326at2759"/>
<feature type="region of interest" description="Disordered" evidence="1">
    <location>
        <begin position="195"/>
        <end position="258"/>
    </location>
</feature>
<dbReference type="AlphaFoldDB" id="A0A433ST41"/>
<reference evidence="2 3" key="1">
    <citation type="submission" date="2019-01" db="EMBL/GenBank/DDBJ databases">
        <title>A draft genome assembly of the solar-powered sea slug Elysia chlorotica.</title>
        <authorList>
            <person name="Cai H."/>
            <person name="Li Q."/>
            <person name="Fang X."/>
            <person name="Li J."/>
            <person name="Curtis N.E."/>
            <person name="Altenburger A."/>
            <person name="Shibata T."/>
            <person name="Feng M."/>
            <person name="Maeda T."/>
            <person name="Schwartz J.A."/>
            <person name="Shigenobu S."/>
            <person name="Lundholm N."/>
            <person name="Nishiyama T."/>
            <person name="Yang H."/>
            <person name="Hasebe M."/>
            <person name="Li S."/>
            <person name="Pierce S.K."/>
            <person name="Wang J."/>
        </authorList>
    </citation>
    <scope>NUCLEOTIDE SEQUENCE [LARGE SCALE GENOMIC DNA]</scope>
    <source>
        <strain evidence="2">EC2010</strain>
        <tissue evidence="2">Whole organism of an adult</tissue>
    </source>
</reference>
<feature type="non-terminal residue" evidence="2">
    <location>
        <position position="1"/>
    </location>
</feature>
<accession>A0A433ST41</accession>
<dbReference type="Proteomes" id="UP000271974">
    <property type="component" value="Unassembled WGS sequence"/>
</dbReference>
<organism evidence="2 3">
    <name type="scientific">Elysia chlorotica</name>
    <name type="common">Eastern emerald elysia</name>
    <name type="synonym">Sea slug</name>
    <dbReference type="NCBI Taxonomy" id="188477"/>
    <lineage>
        <taxon>Eukaryota</taxon>
        <taxon>Metazoa</taxon>
        <taxon>Spiralia</taxon>
        <taxon>Lophotrochozoa</taxon>
        <taxon>Mollusca</taxon>
        <taxon>Gastropoda</taxon>
        <taxon>Heterobranchia</taxon>
        <taxon>Euthyneura</taxon>
        <taxon>Panpulmonata</taxon>
        <taxon>Sacoglossa</taxon>
        <taxon>Placobranchoidea</taxon>
        <taxon>Plakobranchidae</taxon>
        <taxon>Elysia</taxon>
    </lineage>
</organism>
<comment type="caution">
    <text evidence="2">The sequence shown here is derived from an EMBL/GenBank/DDBJ whole genome shotgun (WGS) entry which is preliminary data.</text>
</comment>
<dbReference type="EMBL" id="RQTK01001073">
    <property type="protein sequence ID" value="RUS72390.1"/>
    <property type="molecule type" value="Genomic_DNA"/>
</dbReference>
<name>A0A433ST41_ELYCH</name>
<evidence type="ECO:0000256" key="1">
    <source>
        <dbReference type="SAM" id="MobiDB-lite"/>
    </source>
</evidence>
<feature type="compositionally biased region" description="Basic residues" evidence="1">
    <location>
        <begin position="203"/>
        <end position="220"/>
    </location>
</feature>
<keyword evidence="3" id="KW-1185">Reference proteome</keyword>
<sequence>SAGRRGGRGRGGRGGRGNRRGNRAPSGETVSWTRTLSDGVTVQESAFIASENNVIIFQSNENASDSVGFQPSEVYYGFEGNEPIMAIATRGRRRSKPCFLATPQQSYDDLVTELRERNGTTVSANTTLDLNVQAGPMNGTIARAISRQHPFIRRVCIRNKYYDSRGTADSVDGQETSLIKTLAIDTEVEITVPVISRDERRNRGNRGGRGNRRGGNRRGGRRGERPARVERINRRGRGQGRGQRRRNGNRGAAPDTEE</sequence>
<gene>
    <name evidence="2" type="ORF">EGW08_019850</name>
</gene>